<organism evidence="1 2">
    <name type="scientific">Dioscorea alata</name>
    <name type="common">Purple yam</name>
    <dbReference type="NCBI Taxonomy" id="55571"/>
    <lineage>
        <taxon>Eukaryota</taxon>
        <taxon>Viridiplantae</taxon>
        <taxon>Streptophyta</taxon>
        <taxon>Embryophyta</taxon>
        <taxon>Tracheophyta</taxon>
        <taxon>Spermatophyta</taxon>
        <taxon>Magnoliopsida</taxon>
        <taxon>Liliopsida</taxon>
        <taxon>Dioscoreales</taxon>
        <taxon>Dioscoreaceae</taxon>
        <taxon>Dioscorea</taxon>
    </lineage>
</organism>
<reference evidence="2" key="1">
    <citation type="journal article" date="2022" name="Nat. Commun.">
        <title>Chromosome evolution and the genetic basis of agronomically important traits in greater yam.</title>
        <authorList>
            <person name="Bredeson J.V."/>
            <person name="Lyons J.B."/>
            <person name="Oniyinde I.O."/>
            <person name="Okereke N.R."/>
            <person name="Kolade O."/>
            <person name="Nnabue I."/>
            <person name="Nwadili C.O."/>
            <person name="Hribova E."/>
            <person name="Parker M."/>
            <person name="Nwogha J."/>
            <person name="Shu S."/>
            <person name="Carlson J."/>
            <person name="Kariba R."/>
            <person name="Muthemba S."/>
            <person name="Knop K."/>
            <person name="Barton G.J."/>
            <person name="Sherwood A.V."/>
            <person name="Lopez-Montes A."/>
            <person name="Asiedu R."/>
            <person name="Jamnadass R."/>
            <person name="Muchugi A."/>
            <person name="Goodstein D."/>
            <person name="Egesi C.N."/>
            <person name="Featherston J."/>
            <person name="Asfaw A."/>
            <person name="Simpson G.G."/>
            <person name="Dolezel J."/>
            <person name="Hendre P.S."/>
            <person name="Van Deynze A."/>
            <person name="Kumar P.L."/>
            <person name="Obidiegwu J.E."/>
            <person name="Bhattacharjee R."/>
            <person name="Rokhsar D.S."/>
        </authorList>
    </citation>
    <scope>NUCLEOTIDE SEQUENCE [LARGE SCALE GENOMIC DNA]</scope>
    <source>
        <strain evidence="2">cv. TDa95/00328</strain>
    </source>
</reference>
<protein>
    <submittedName>
        <fullName evidence="1">Abnormal spindle-like microcephaly-associated protein</fullName>
    </submittedName>
</protein>
<dbReference type="EMBL" id="CM037018">
    <property type="protein sequence ID" value="KAH7675622.1"/>
    <property type="molecule type" value="Genomic_DNA"/>
</dbReference>
<keyword evidence="2" id="KW-1185">Reference proteome</keyword>
<gene>
    <name evidence="1" type="ORF">IHE45_08G147500</name>
</gene>
<evidence type="ECO:0000313" key="2">
    <source>
        <dbReference type="Proteomes" id="UP000827976"/>
    </source>
</evidence>
<accession>A0ACB7VNK1</accession>
<name>A0ACB7VNK1_DIOAL</name>
<sequence>MDRRRRPEWPEPEASSSSPPNASPFLRDLSNYMTPRTHFPNPNPIPSPIFFTASKNTPSSTFATSSSRRRPFSSASRSNTAAARRLKALELDQSRSARKGQTRREKSVKSLSRSISAWLNFLFRNPQSCGSNLNLDGCSGRQNLGFTPNRKRENLDRGFEGMEIGRRRWRSPKRQRSCDDVARASALPTPRRFLALEKSLSDVCSFQDMEERMLGYMSERSCDEVFSMMSHVCKNIDEGRLKMKSHCPIVTDLGLKKKATDVLMCYNPVWLQIGLHIVFGGDSLLNEGERSEQHDMFLKMIIEKQFFSHLGVAKHYSYNKLIGGLYRPGYFEALGSVILKRFLLLVISLDRAKCESTLPLRYGIDGIDGGSPLLFHRHSHIKSSQQIIKEFLHEAMHGEGDLLAHLAIVGCKVKHQQPPLSDYDFTVTNLFEDIQDGILLCRAIQLLKCDASILSKVVVPSDTSKKKLHNCNVAMTYLKQADVPLVDTDGVVVVAEDVASGDKELTLSILWNIFVHLQVPMLVHRSSLTEEISKIKGIDLRGSNFERDTGFCLLLEWIQAVCEEYNVKIDNFSSLNDGKALRCLVDYYFKILLNGHHPLKGDQDEHLKPLFNLLDSDDNSALHNFLLVQQVVIMSGKFREVLQASDILDQDAFFDERSMIILLVFLAAELIHRRNLSPDLNLLGTPCSLLPSDVPDLSSNNVLEFDSPREKDGLNLTKRKEWAALVIQSQFKRFHEQKKYLKIKRATSLLQNAIRAWLVVIFRSSSHECVCTLNPSPGVIDEHFKYLMDRHRFIRLKKSALLIQRAVRVWIKRKHQKKIRALKITKSADVVLAVTYLQAYIRGWISRSRFLGLLEVQHQCRAAIKIQAAWRSYIVRAFYLQKKSAAAIVQKHWRAWYLRRQFMHQVGAIIQIQACIRSALNQITYKRNKASASEIQRFIRGQIARNKFSGALNSFSSRQHQESYDVIDKGPTQDLELKEPLHIVLKLQRWWRQILSQKSQSQSAILIQSYIRGWNAREKAKRRCSSIYMIQRWWRRVLYRASRKRSAVTIQTYVRGWIARREANRIGHCIIVIQSYWKGYLVRKHPRQQILDLCCKLKRSAANVDDDMRLINRLVTALSELLGYKSISNIRHTCATLDMATAHSEKCCETLVAAGAINILLKQFHSLNRSVPDQEVLKHVLSILRNIASFPHLADALIKTPQTVEIIFQELLRNKSEGFFIASDIMKKLCGVREGLLAVSKLQGHVKRLNGQCQDLGRKSELIKRTPRLGAGREVTLLRLKEVQNLLHLIYEDQV</sequence>
<evidence type="ECO:0000313" key="1">
    <source>
        <dbReference type="EMBL" id="KAH7675622.1"/>
    </source>
</evidence>
<comment type="caution">
    <text evidence="1">The sequence shown here is derived from an EMBL/GenBank/DDBJ whole genome shotgun (WGS) entry which is preliminary data.</text>
</comment>
<dbReference type="Proteomes" id="UP000827976">
    <property type="component" value="Chromosome 8"/>
</dbReference>
<proteinExistence type="predicted"/>